<keyword evidence="8" id="KW-1185">Reference proteome</keyword>
<accession>D5BNU4</accession>
<dbReference type="HOGENOM" id="CLU_070543_2_0_5"/>
<dbReference type="Pfam" id="PF03741">
    <property type="entry name" value="TerC"/>
    <property type="match status" value="1"/>
</dbReference>
<feature type="transmembrane region" description="Helical" evidence="6">
    <location>
        <begin position="174"/>
        <end position="192"/>
    </location>
</feature>
<name>D5BNU4_PUNMI</name>
<dbReference type="PANTHER" id="PTHR30238">
    <property type="entry name" value="MEMBRANE BOUND PREDICTED REDOX MODULATOR"/>
    <property type="match status" value="1"/>
</dbReference>
<keyword evidence="4 6" id="KW-1133">Transmembrane helix</keyword>
<sequence length="205" mass="22574">MNWAMIADILQIIFADIILSGDNALVIGMAAAGLAPELRRRAIFIGMMMAAGLRIVFAVLASYLLAFEGILLIGGLLLAWVCWRFYNDLREFNSTPEAVDGETESTGDKQGSSFARALFTILVADVSMSIDNVVAVAAIARDNTMLLVFGLALAITFMALFASLIMRVMLRFRWLSYMGLFFLVYLTAMMLYDGVNELNLLAVFL</sequence>
<dbReference type="KEGG" id="apb:SAR116_2135"/>
<dbReference type="GO" id="GO:0016020">
    <property type="term" value="C:membrane"/>
    <property type="evidence" value="ECO:0007669"/>
    <property type="project" value="UniProtKB-SubCell"/>
</dbReference>
<keyword evidence="3 6" id="KW-0812">Transmembrane</keyword>
<dbReference type="PANTHER" id="PTHR30238:SF4">
    <property type="entry name" value="SLL1022 PROTEIN"/>
    <property type="match status" value="1"/>
</dbReference>
<dbReference type="NCBIfam" id="TIGR03717">
    <property type="entry name" value="R_switched_YjbE"/>
    <property type="match status" value="1"/>
</dbReference>
<feature type="transmembrane region" description="Helical" evidence="6">
    <location>
        <begin position="12"/>
        <end position="35"/>
    </location>
</feature>
<proteinExistence type="inferred from homology"/>
<dbReference type="GO" id="GO:0008927">
    <property type="term" value="F:mannonate dehydratase activity"/>
    <property type="evidence" value="ECO:0007669"/>
    <property type="project" value="UniProtKB-EC"/>
</dbReference>
<organism evidence="7 8">
    <name type="scientific">Puniceispirillum marinum (strain IMCC1322)</name>
    <dbReference type="NCBI Taxonomy" id="488538"/>
    <lineage>
        <taxon>Bacteria</taxon>
        <taxon>Pseudomonadati</taxon>
        <taxon>Pseudomonadota</taxon>
        <taxon>Alphaproteobacteria</taxon>
        <taxon>Candidatus Puniceispirillales</taxon>
        <taxon>Candidatus Puniceispirillaceae</taxon>
        <taxon>Candidatus Puniceispirillum</taxon>
    </lineage>
</organism>
<evidence type="ECO:0000313" key="8">
    <source>
        <dbReference type="Proteomes" id="UP000007460"/>
    </source>
</evidence>
<evidence type="ECO:0000256" key="2">
    <source>
        <dbReference type="ARBA" id="ARBA00007511"/>
    </source>
</evidence>
<evidence type="ECO:0000256" key="3">
    <source>
        <dbReference type="ARBA" id="ARBA00022692"/>
    </source>
</evidence>
<protein>
    <submittedName>
        <fullName evidence="7">Integral membrane protein TerC</fullName>
        <ecNumber evidence="7">4.2.1.8</ecNumber>
    </submittedName>
</protein>
<dbReference type="eggNOG" id="COG0861">
    <property type="taxonomic scope" value="Bacteria"/>
</dbReference>
<evidence type="ECO:0000313" key="7">
    <source>
        <dbReference type="EMBL" id="ADE40378.1"/>
    </source>
</evidence>
<dbReference type="InterPro" id="IPR022301">
    <property type="entry name" value="Integral_membrane_YjbE"/>
</dbReference>
<dbReference type="STRING" id="488538.SAR116_2135"/>
<comment type="similarity">
    <text evidence="2">Belongs to the TerC family.</text>
</comment>
<reference evidence="7 8" key="1">
    <citation type="journal article" date="2010" name="J. Bacteriol.">
        <title>Complete genome sequence of "Candidatus Puniceispirillum marinum" IMCC1322, a representative of the SAR116 clade in the Alphaproteobacteria.</title>
        <authorList>
            <person name="Oh H.M."/>
            <person name="Kwon K.K."/>
            <person name="Kang I."/>
            <person name="Kang S.G."/>
            <person name="Lee J.H."/>
            <person name="Kim S.J."/>
            <person name="Cho J.C."/>
        </authorList>
    </citation>
    <scope>NUCLEOTIDE SEQUENCE [LARGE SCALE GENOMIC DNA]</scope>
    <source>
        <strain evidence="7 8">IMCC1322</strain>
    </source>
</reference>
<dbReference type="RefSeq" id="WP_013047005.1">
    <property type="nucleotide sequence ID" value="NC_014010.1"/>
</dbReference>
<dbReference type="EMBL" id="CP001751">
    <property type="protein sequence ID" value="ADE40378.1"/>
    <property type="molecule type" value="Genomic_DNA"/>
</dbReference>
<evidence type="ECO:0000256" key="4">
    <source>
        <dbReference type="ARBA" id="ARBA00022989"/>
    </source>
</evidence>
<evidence type="ECO:0000256" key="6">
    <source>
        <dbReference type="SAM" id="Phobius"/>
    </source>
</evidence>
<keyword evidence="5 6" id="KW-0472">Membrane</keyword>
<feature type="transmembrane region" description="Helical" evidence="6">
    <location>
        <begin position="117"/>
        <end position="140"/>
    </location>
</feature>
<dbReference type="Proteomes" id="UP000007460">
    <property type="component" value="Chromosome"/>
</dbReference>
<evidence type="ECO:0000256" key="5">
    <source>
        <dbReference type="ARBA" id="ARBA00023136"/>
    </source>
</evidence>
<comment type="subcellular location">
    <subcellularLocation>
        <location evidence="1">Membrane</location>
        <topology evidence="1">Multi-pass membrane protein</topology>
    </subcellularLocation>
</comment>
<feature type="transmembrane region" description="Helical" evidence="6">
    <location>
        <begin position="146"/>
        <end position="165"/>
    </location>
</feature>
<dbReference type="AlphaFoldDB" id="D5BNU4"/>
<evidence type="ECO:0000256" key="1">
    <source>
        <dbReference type="ARBA" id="ARBA00004141"/>
    </source>
</evidence>
<dbReference type="InterPro" id="IPR005496">
    <property type="entry name" value="Integral_membrane_TerC"/>
</dbReference>
<dbReference type="EC" id="4.2.1.8" evidence="7"/>
<gene>
    <name evidence="7" type="ordered locus">SAR116_2135</name>
</gene>
<keyword evidence="7" id="KW-0456">Lyase</keyword>